<evidence type="ECO:0000313" key="1">
    <source>
        <dbReference type="EMBL" id="BAK62667.1"/>
    </source>
</evidence>
<name>G2HG09_PANTR</name>
<dbReference type="AlphaFoldDB" id="G2HG09"/>
<dbReference type="EMBL" id="AK305673">
    <property type="protein sequence ID" value="BAK62667.1"/>
    <property type="molecule type" value="mRNA"/>
</dbReference>
<accession>G2HG09</accession>
<protein>
    <submittedName>
        <fullName evidence="1">Uncharacterized protein</fullName>
    </submittedName>
</protein>
<sequence>MRVPGVGTSQRNLKALIISVFLELKEIILKEEKEGNRDISK</sequence>
<reference evidence="1" key="1">
    <citation type="journal article" date="2011" name="Funct. Integr. Genomics">
        <title>Major chimpanzee-specific structural changes in sperm development-associated genes.</title>
        <authorList>
            <person name="Kim R.N."/>
            <person name="Kim D.W."/>
            <person name="Choi S.H."/>
            <person name="Chae S.H."/>
            <person name="Nam S.H."/>
            <person name="Kim D.W."/>
            <person name="Kim A."/>
            <person name="Kang A."/>
            <person name="Park K.H."/>
            <person name="Lee Y.S."/>
            <person name="Hirai M."/>
            <person name="Suzuki Y."/>
            <person name="Sugano S."/>
            <person name="Hashimoto K."/>
            <person name="Kim D.S."/>
            <person name="Park H.S."/>
        </authorList>
    </citation>
    <scope>NUCLEOTIDE SEQUENCE</scope>
    <source>
        <tissue evidence="1">Testis</tissue>
    </source>
</reference>
<organism evidence="1">
    <name type="scientific">Pan troglodytes</name>
    <name type="common">Chimpanzee</name>
    <dbReference type="NCBI Taxonomy" id="9598"/>
    <lineage>
        <taxon>Eukaryota</taxon>
        <taxon>Metazoa</taxon>
        <taxon>Chordata</taxon>
        <taxon>Craniata</taxon>
        <taxon>Vertebrata</taxon>
        <taxon>Euteleostomi</taxon>
        <taxon>Mammalia</taxon>
        <taxon>Eutheria</taxon>
        <taxon>Euarchontoglires</taxon>
        <taxon>Primates</taxon>
        <taxon>Haplorrhini</taxon>
        <taxon>Catarrhini</taxon>
        <taxon>Hominidae</taxon>
        <taxon>Pan</taxon>
    </lineage>
</organism>
<proteinExistence type="evidence at transcript level"/>